<feature type="compositionally biased region" description="Polar residues" evidence="1">
    <location>
        <begin position="64"/>
        <end position="74"/>
    </location>
</feature>
<feature type="region of interest" description="Disordered" evidence="1">
    <location>
        <begin position="63"/>
        <end position="107"/>
    </location>
</feature>
<dbReference type="GO" id="GO:0005739">
    <property type="term" value="C:mitochondrion"/>
    <property type="evidence" value="ECO:0007669"/>
    <property type="project" value="InterPro"/>
</dbReference>
<organism evidence="3 4">
    <name type="scientific">Pseudocercospora musae</name>
    <dbReference type="NCBI Taxonomy" id="113226"/>
    <lineage>
        <taxon>Eukaryota</taxon>
        <taxon>Fungi</taxon>
        <taxon>Dikarya</taxon>
        <taxon>Ascomycota</taxon>
        <taxon>Pezizomycotina</taxon>
        <taxon>Dothideomycetes</taxon>
        <taxon>Dothideomycetidae</taxon>
        <taxon>Mycosphaerellales</taxon>
        <taxon>Mycosphaerellaceae</taxon>
        <taxon>Pseudocercospora</taxon>
    </lineage>
</organism>
<dbReference type="InterPro" id="IPR040009">
    <property type="entry name" value="Mtf2/C5D6.12-like"/>
</dbReference>
<proteinExistence type="predicted"/>
<protein>
    <recommendedName>
        <fullName evidence="2">Mtf2-like C-terminal domain-containing protein</fullName>
    </recommendedName>
</protein>
<reference evidence="3 4" key="1">
    <citation type="submission" date="2015-07" db="EMBL/GenBank/DDBJ databases">
        <title>Comparative genomics of the Sigatoka disease complex on banana suggests a link between parallel evolutionary changes in Pseudocercospora fijiensis and Pseudocercospora eumusae and increased virulence on the banana host.</title>
        <authorList>
            <person name="Chang T.-C."/>
            <person name="Salvucci A."/>
            <person name="Crous P.W."/>
            <person name="Stergiopoulos I."/>
        </authorList>
    </citation>
    <scope>NUCLEOTIDE SEQUENCE [LARGE SCALE GENOMIC DNA]</scope>
    <source>
        <strain evidence="3 4">CBS 116634</strain>
    </source>
</reference>
<evidence type="ECO:0000259" key="2">
    <source>
        <dbReference type="Pfam" id="PF19189"/>
    </source>
</evidence>
<dbReference type="InterPro" id="IPR043837">
    <property type="entry name" value="Mtf2-like_C"/>
</dbReference>
<evidence type="ECO:0000313" key="4">
    <source>
        <dbReference type="Proteomes" id="UP000073492"/>
    </source>
</evidence>
<gene>
    <name evidence="3" type="ORF">AC579_8247</name>
</gene>
<accession>A0A139IVK0</accession>
<feature type="domain" description="Mtf2-like C-terminal" evidence="2">
    <location>
        <begin position="187"/>
        <end position="349"/>
    </location>
</feature>
<keyword evidence="4" id="KW-1185">Reference proteome</keyword>
<comment type="caution">
    <text evidence="3">The sequence shown here is derived from an EMBL/GenBank/DDBJ whole genome shotgun (WGS) entry which is preliminary data.</text>
</comment>
<dbReference type="EMBL" id="LFZO01000003">
    <property type="protein sequence ID" value="KXT18781.1"/>
    <property type="molecule type" value="Genomic_DNA"/>
</dbReference>
<evidence type="ECO:0000256" key="1">
    <source>
        <dbReference type="SAM" id="MobiDB-lite"/>
    </source>
</evidence>
<dbReference type="Proteomes" id="UP000073492">
    <property type="component" value="Unassembled WGS sequence"/>
</dbReference>
<dbReference type="OrthoDB" id="9890280at2759"/>
<name>A0A139IVK0_9PEZI</name>
<dbReference type="Pfam" id="PF19189">
    <property type="entry name" value="Mtf2"/>
    <property type="match status" value="1"/>
</dbReference>
<dbReference type="PANTHER" id="PTHR39468:SF1">
    <property type="entry name" value="MTF2-LIKE C-TERMINAL DOMAIN-CONTAINING PROTEIN"/>
    <property type="match status" value="1"/>
</dbReference>
<dbReference type="AlphaFoldDB" id="A0A139IVK0"/>
<dbReference type="PANTHER" id="PTHR39468">
    <property type="entry name" value="CHROMOSOME 7, WHOLE GENOME SHOTGUN SEQUENCE"/>
    <property type="match status" value="1"/>
</dbReference>
<dbReference type="STRING" id="113226.A0A139IVK0"/>
<sequence length="398" mass="45093">MYACKLSRVSRSLSADAHAPILPFLYATRTIVLAKSYATEGPGYHITSQEEVDAELRAIKERWSSPSRKQTLGERQSLARSRPTGNKMERIPFEGSTGSANPDERFENTTMTPRELRVFEQLFRHGVKTKPDESKKKFISRTQQEFPELLQPLAEEAENLRQLAALEARAEKLNKKQPECEDFEIKDKQSRQIKKRMDGAQTDVELFQVLESEVFSRVRGLGTDGPSDSAKYADLPALLRHYVSLIEKHFSGSPLGLVLLPELRKLGPSAFALCASTGLYNQHMRMLWQKYTDVDGIVDILAEMDKEVFSFNDDTLELLDQMFVQADAARRGHLGPGRRALWSTDRKERALVKLSKWRTIAGERSEAAALREARLREATFGDDQHSNIETEKHAAARS</sequence>
<evidence type="ECO:0000313" key="3">
    <source>
        <dbReference type="EMBL" id="KXT18781.1"/>
    </source>
</evidence>